<dbReference type="HOGENOM" id="CLU_2991489_0_0_6"/>
<dbReference type="Proteomes" id="UP000005090">
    <property type="component" value="Chromosome"/>
</dbReference>
<gene>
    <name evidence="1" type="ORF">Metal_1084</name>
</gene>
<reference evidence="1 2" key="1">
    <citation type="journal article" date="2013" name="Genome Announc.">
        <title>Genome Sequence of the Obligate Gammaproteobacterial Methanotroph Methylomicrobium album Strain BG8.</title>
        <authorList>
            <person name="Kits K.D."/>
            <person name="Kalyuzhnaya M.G."/>
            <person name="Klotz M.G."/>
            <person name="Jetten M.S."/>
            <person name="Op den Camp H.J."/>
            <person name="Vuilleumier S."/>
            <person name="Bringel F."/>
            <person name="Dispirito A.A."/>
            <person name="Murrell J.C."/>
            <person name="Bruce D."/>
            <person name="Cheng J.F."/>
            <person name="Copeland A."/>
            <person name="Goodwin L."/>
            <person name="Hauser L."/>
            <person name="Lajus A."/>
            <person name="Land M.L."/>
            <person name="Lapidus A."/>
            <person name="Lucas S."/>
            <person name="Medigue C."/>
            <person name="Pitluck S."/>
            <person name="Woyke T."/>
            <person name="Zeytun A."/>
            <person name="Stein L.Y."/>
        </authorList>
    </citation>
    <scope>NUCLEOTIDE SEQUENCE [LARGE SCALE GENOMIC DNA]</scope>
    <source>
        <strain evidence="1 2">BG8</strain>
    </source>
</reference>
<protein>
    <submittedName>
        <fullName evidence="1">Uncharacterized protein</fullName>
    </submittedName>
</protein>
<dbReference type="AlphaFoldDB" id="H8GHB1"/>
<evidence type="ECO:0000313" key="1">
    <source>
        <dbReference type="EMBL" id="EIC28902.1"/>
    </source>
</evidence>
<name>H8GHB1_METAL</name>
<proteinExistence type="predicted"/>
<dbReference type="EMBL" id="CM001475">
    <property type="protein sequence ID" value="EIC28902.1"/>
    <property type="molecule type" value="Genomic_DNA"/>
</dbReference>
<evidence type="ECO:0000313" key="2">
    <source>
        <dbReference type="Proteomes" id="UP000005090"/>
    </source>
</evidence>
<sequence>MIRIIEKWNDAELIYDDYGYHLRVFLGDQLRSIINVTAENDDEAIKRARRAIYLFLS</sequence>
<accession>H8GHB1</accession>
<dbReference type="RefSeq" id="WP_005370343.1">
    <property type="nucleotide sequence ID" value="NZ_CM001475.1"/>
</dbReference>
<keyword evidence="2" id="KW-1185">Reference proteome</keyword>
<organism evidence="1 2">
    <name type="scientific">Methylomicrobium album BG8</name>
    <dbReference type="NCBI Taxonomy" id="686340"/>
    <lineage>
        <taxon>Bacteria</taxon>
        <taxon>Pseudomonadati</taxon>
        <taxon>Pseudomonadota</taxon>
        <taxon>Gammaproteobacteria</taxon>
        <taxon>Methylococcales</taxon>
        <taxon>Methylococcaceae</taxon>
        <taxon>Methylomicrobium</taxon>
    </lineage>
</organism>